<dbReference type="Proteomes" id="UP000473574">
    <property type="component" value="Unassembled WGS sequence"/>
</dbReference>
<proteinExistence type="predicted"/>
<feature type="region of interest" description="Disordered" evidence="1">
    <location>
        <begin position="13"/>
        <end position="49"/>
    </location>
</feature>
<gene>
    <name evidence="2" type="ORF">D0962_37805</name>
</gene>
<comment type="caution">
    <text evidence="2">The sequence shown here is derived from an EMBL/GenBank/DDBJ whole genome shotgun (WGS) entry which is preliminary data.</text>
</comment>
<sequence>MKQVELEKLAQDTLDSAKDFLENSPTPKRKRPTKTKVAKVGKIPPNNDQVVTGEVVAPSVGASSNSGAYGVRSTVPVTSEQDYTQRFAAIQGQLRSEKIRQENLKLDKEIAVSGGLQNEVELQNTKNLIIGEKAVTESVKLNQQQSRTELERVKLQGINIDVAGEQSLLQPKEELNQIRLEGAQIDVEGSRRLLEPQREKWALQFEMAELKLMEMRGQIQRQRAALGAGSLSPLSVEQID</sequence>
<evidence type="ECO:0000313" key="2">
    <source>
        <dbReference type="EMBL" id="NEZ68409.1"/>
    </source>
</evidence>
<accession>A0A6M0SIK3</accession>
<dbReference type="EMBL" id="QZCE01000019">
    <property type="protein sequence ID" value="NEZ68409.1"/>
    <property type="molecule type" value="Genomic_DNA"/>
</dbReference>
<dbReference type="AlphaFoldDB" id="A0A6M0SIK3"/>
<name>A0A6M0SIK3_9CYAN</name>
<feature type="compositionally biased region" description="Basic residues" evidence="1">
    <location>
        <begin position="27"/>
        <end position="39"/>
    </location>
</feature>
<reference evidence="2 3" key="1">
    <citation type="journal article" date="2020" name="Microb. Ecol.">
        <title>Ecogenomics of the Marine Benthic Filamentous Cyanobacterium Adonisia.</title>
        <authorList>
            <person name="Walter J.M."/>
            <person name="Coutinho F.H."/>
            <person name="Leomil L."/>
            <person name="Hargreaves P.I."/>
            <person name="Campeao M.E."/>
            <person name="Vieira V.V."/>
            <person name="Silva B.S."/>
            <person name="Fistarol G.O."/>
            <person name="Salomon P.S."/>
            <person name="Sawabe T."/>
            <person name="Mino S."/>
            <person name="Hosokawa M."/>
            <person name="Miyashita H."/>
            <person name="Maruyama F."/>
            <person name="van Verk M.C."/>
            <person name="Dutilh B.E."/>
            <person name="Thompson C.C."/>
            <person name="Thompson F.L."/>
        </authorList>
    </citation>
    <scope>NUCLEOTIDE SEQUENCE [LARGE SCALE GENOMIC DNA]</scope>
    <source>
        <strain evidence="2 3">CCMR0082</strain>
    </source>
</reference>
<evidence type="ECO:0000313" key="3">
    <source>
        <dbReference type="Proteomes" id="UP000473574"/>
    </source>
</evidence>
<evidence type="ECO:0000256" key="1">
    <source>
        <dbReference type="SAM" id="MobiDB-lite"/>
    </source>
</evidence>
<protein>
    <submittedName>
        <fullName evidence="2">Uncharacterized protein</fullName>
    </submittedName>
</protein>
<organism evidence="2 3">
    <name type="scientific">Adonisia turfae CCMR0082</name>
    <dbReference type="NCBI Taxonomy" id="2304604"/>
    <lineage>
        <taxon>Bacteria</taxon>
        <taxon>Bacillati</taxon>
        <taxon>Cyanobacteriota</taxon>
        <taxon>Adonisia</taxon>
        <taxon>Adonisia turfae</taxon>
    </lineage>
</organism>